<gene>
    <name evidence="2" type="ORF">ISN26_07790</name>
</gene>
<dbReference type="Proteomes" id="UP000604381">
    <property type="component" value="Unassembled WGS sequence"/>
</dbReference>
<keyword evidence="3" id="KW-1185">Reference proteome</keyword>
<evidence type="ECO:0000256" key="1">
    <source>
        <dbReference type="SAM" id="Phobius"/>
    </source>
</evidence>
<evidence type="ECO:0000313" key="2">
    <source>
        <dbReference type="EMBL" id="MBF2735946.1"/>
    </source>
</evidence>
<protein>
    <submittedName>
        <fullName evidence="2">Uncharacterized protein</fullName>
    </submittedName>
</protein>
<feature type="transmembrane region" description="Helical" evidence="1">
    <location>
        <begin position="58"/>
        <end position="77"/>
    </location>
</feature>
<keyword evidence="1" id="KW-0812">Transmembrane</keyword>
<comment type="caution">
    <text evidence="2">The sequence shown here is derived from an EMBL/GenBank/DDBJ whole genome shotgun (WGS) entry which is preliminary data.</text>
</comment>
<keyword evidence="1" id="KW-1133">Transmembrane helix</keyword>
<dbReference type="AlphaFoldDB" id="A0A930UHQ3"/>
<sequence>MSDQPNEKKFTAKASFSGKVGFLRPVPFRNPDEIYKADRQAATTALEGERQERMQKRWIKWLAVTLAVATLLIVPLANNYCYWHYPFTGSLKCAEEASCDK</sequence>
<keyword evidence="1" id="KW-0472">Membrane</keyword>
<reference evidence="2" key="1">
    <citation type="submission" date="2020-10" db="EMBL/GenBank/DDBJ databases">
        <title>An improved Amphimedon queenslandica hologenome assembly reveals how three proteobacterial symbionts can extend the metabolic phenotypic of their marine sponge host.</title>
        <authorList>
            <person name="Degnan B."/>
            <person name="Degnan S."/>
            <person name="Xiang X."/>
        </authorList>
    </citation>
    <scope>NUCLEOTIDE SEQUENCE</scope>
    <source>
        <strain evidence="2">AqS2</strain>
    </source>
</reference>
<evidence type="ECO:0000313" key="3">
    <source>
        <dbReference type="Proteomes" id="UP000604381"/>
    </source>
</evidence>
<organism evidence="2 3">
    <name type="scientific">Candidatus Amphirhobacter heronislandensis</name>
    <dbReference type="NCBI Taxonomy" id="1732024"/>
    <lineage>
        <taxon>Bacteria</taxon>
        <taxon>Pseudomonadati</taxon>
        <taxon>Pseudomonadota</taxon>
        <taxon>Gammaproteobacteria</taxon>
        <taxon>Candidatus Tethybacterales</taxon>
        <taxon>Candidatus Tethybacteraceae</taxon>
        <taxon>Candidatus Amphirhobacter</taxon>
    </lineage>
</organism>
<accession>A0A930UHQ3</accession>
<proteinExistence type="predicted"/>
<dbReference type="EMBL" id="JADHEI010000058">
    <property type="protein sequence ID" value="MBF2735946.1"/>
    <property type="molecule type" value="Genomic_DNA"/>
</dbReference>
<name>A0A930UHQ3_9GAMM</name>